<evidence type="ECO:0000256" key="1">
    <source>
        <dbReference type="ARBA" id="ARBA00034120"/>
    </source>
</evidence>
<dbReference type="Proteomes" id="UP001597158">
    <property type="component" value="Unassembled WGS sequence"/>
</dbReference>
<name>A0ABW3W9N6_9RHOO</name>
<dbReference type="CDD" id="cd01651">
    <property type="entry name" value="RT_G2_intron"/>
    <property type="match status" value="1"/>
</dbReference>
<dbReference type="Pfam" id="PF00078">
    <property type="entry name" value="RVT_1"/>
    <property type="match status" value="1"/>
</dbReference>
<accession>A0ABW3W9N6</accession>
<comment type="caution">
    <text evidence="3">The sequence shown here is derived from an EMBL/GenBank/DDBJ whole genome shotgun (WGS) entry which is preliminary data.</text>
</comment>
<keyword evidence="3" id="KW-0548">Nucleotidyltransferase</keyword>
<organism evidence="3 4">
    <name type="scientific">Thauera mechernichensis</name>
    <dbReference type="NCBI Taxonomy" id="82788"/>
    <lineage>
        <taxon>Bacteria</taxon>
        <taxon>Pseudomonadati</taxon>
        <taxon>Pseudomonadota</taxon>
        <taxon>Betaproteobacteria</taxon>
        <taxon>Rhodocyclales</taxon>
        <taxon>Zoogloeaceae</taxon>
        <taxon>Thauera</taxon>
    </lineage>
</organism>
<dbReference type="InterPro" id="IPR043502">
    <property type="entry name" value="DNA/RNA_pol_sf"/>
</dbReference>
<protein>
    <submittedName>
        <fullName evidence="3">Reverse transcriptase domain-containing protein</fullName>
    </submittedName>
</protein>
<evidence type="ECO:0000313" key="4">
    <source>
        <dbReference type="Proteomes" id="UP001597158"/>
    </source>
</evidence>
<proteinExistence type="inferred from homology"/>
<dbReference type="PANTHER" id="PTHR34047">
    <property type="entry name" value="NUCLEAR INTRON MATURASE 1, MITOCHONDRIAL-RELATED"/>
    <property type="match status" value="1"/>
</dbReference>
<dbReference type="InterPro" id="IPR051083">
    <property type="entry name" value="GrpII_Intron_Splice-Mob/Def"/>
</dbReference>
<feature type="domain" description="Reverse transcriptase" evidence="2">
    <location>
        <begin position="51"/>
        <end position="279"/>
    </location>
</feature>
<evidence type="ECO:0000313" key="3">
    <source>
        <dbReference type="EMBL" id="MFD1262757.1"/>
    </source>
</evidence>
<evidence type="ECO:0000259" key="2">
    <source>
        <dbReference type="PROSITE" id="PS50878"/>
    </source>
</evidence>
<keyword evidence="3" id="KW-0695">RNA-directed DNA polymerase</keyword>
<dbReference type="PANTHER" id="PTHR34047:SF8">
    <property type="entry name" value="PROTEIN YKFC"/>
    <property type="match status" value="1"/>
</dbReference>
<dbReference type="GO" id="GO:0003964">
    <property type="term" value="F:RNA-directed DNA polymerase activity"/>
    <property type="evidence" value="ECO:0007669"/>
    <property type="project" value="UniProtKB-KW"/>
</dbReference>
<keyword evidence="4" id="KW-1185">Reference proteome</keyword>
<dbReference type="RefSeq" id="WP_277835249.1">
    <property type="nucleotide sequence ID" value="NZ_JARQZE010000022.1"/>
</dbReference>
<reference evidence="4" key="1">
    <citation type="journal article" date="2019" name="Int. J. Syst. Evol. Microbiol.">
        <title>The Global Catalogue of Microorganisms (GCM) 10K type strain sequencing project: providing services to taxonomists for standard genome sequencing and annotation.</title>
        <authorList>
            <consortium name="The Broad Institute Genomics Platform"/>
            <consortium name="The Broad Institute Genome Sequencing Center for Infectious Disease"/>
            <person name="Wu L."/>
            <person name="Ma J."/>
        </authorList>
    </citation>
    <scope>NUCLEOTIDE SEQUENCE [LARGE SCALE GENOMIC DNA]</scope>
    <source>
        <strain evidence="4">CCUG 48884</strain>
    </source>
</reference>
<keyword evidence="3" id="KW-0808">Transferase</keyword>
<dbReference type="PROSITE" id="PS50878">
    <property type="entry name" value="RT_POL"/>
    <property type="match status" value="1"/>
</dbReference>
<dbReference type="SUPFAM" id="SSF56672">
    <property type="entry name" value="DNA/RNA polymerases"/>
    <property type="match status" value="1"/>
</dbReference>
<sequence>MTAAKRFKRIFSPRSLRRTYFDHIKSKSAIGIDRVRPSQLEPKLNSELALICEKTHAGSYKFTAFKERLISKGQGKPPRVISIPTARDRIVLRALCHLLGEVFPEAKLELPHVAIDSLKVALASGKFTDYVKLDLENFYPSIPHAVLFRALKKRIRKPEILALLKAAVETPTVPESKGRKGSAPSTIGVPQGLAISNLLAEITLQSVDSAYKNRGDIWYFRYVDDILILTPPGQADAIAAEVVNSLTALGLKPHPPSPSGSKSKIAPLTHPFTFLGYEINNSRISIRHESVLKFESSLASIFTGYRHRLSRATKLHEKEQALALCRWKLNLRITGCIFQGKRLGWVFYFSQITSTDRLRAVSHTIDALLQRFSLATVLKPKSLIKTHYESKRKSKDSHGYIPNFDTMSLAEMRGILSILLGEQKIAKIGDKRVAELFKMRVAVAVRELEADLAGLS</sequence>
<comment type="similarity">
    <text evidence="1">Belongs to the bacterial reverse transcriptase family.</text>
</comment>
<gene>
    <name evidence="3" type="ORF">ACFQ4M_04120</name>
</gene>
<dbReference type="InterPro" id="IPR000477">
    <property type="entry name" value="RT_dom"/>
</dbReference>
<dbReference type="EMBL" id="JBHTMC010000008">
    <property type="protein sequence ID" value="MFD1262757.1"/>
    <property type="molecule type" value="Genomic_DNA"/>
</dbReference>